<evidence type="ECO:0000313" key="2">
    <source>
        <dbReference type="Proteomes" id="UP000008204"/>
    </source>
</evidence>
<dbReference type="Pfam" id="PF11536">
    <property type="entry name" value="DUF3226"/>
    <property type="match status" value="1"/>
</dbReference>
<reference evidence="2" key="1">
    <citation type="journal article" date="2011" name="MBio">
        <title>Novel metabolic attributes of the genus Cyanothece, comprising a group of unicellular nitrogen-fixing Cyanobacteria.</title>
        <authorList>
            <person name="Bandyopadhyay A."/>
            <person name="Elvitigala T."/>
            <person name="Welsh E."/>
            <person name="Stockel J."/>
            <person name="Liberton M."/>
            <person name="Min H."/>
            <person name="Sherman L.A."/>
            <person name="Pakrasi H.B."/>
        </authorList>
    </citation>
    <scope>NUCLEOTIDE SEQUENCE [LARGE SCALE GENOMIC DNA]</scope>
    <source>
        <strain evidence="2">PCC 8801</strain>
    </source>
</reference>
<dbReference type="HOGENOM" id="CLU_1068791_0_0_3"/>
<dbReference type="EMBL" id="CP001287">
    <property type="protein sequence ID" value="ACK64976.1"/>
    <property type="molecule type" value="Genomic_DNA"/>
</dbReference>
<keyword evidence="2" id="KW-1185">Reference proteome</keyword>
<gene>
    <name evidence="1" type="ordered locus">PCC8801_0899</name>
</gene>
<dbReference type="RefSeq" id="WP_012594251.1">
    <property type="nucleotide sequence ID" value="NC_011726.1"/>
</dbReference>
<dbReference type="InterPro" id="IPR024508">
    <property type="entry name" value="DUF3226"/>
</dbReference>
<dbReference type="AlphaFoldDB" id="B7JZN3"/>
<evidence type="ECO:0008006" key="3">
    <source>
        <dbReference type="Google" id="ProtNLM"/>
    </source>
</evidence>
<name>B7JZN3_RIPO1</name>
<dbReference type="KEGG" id="cyp:PCC8801_0899"/>
<dbReference type="eggNOG" id="ENOG5032VY6">
    <property type="taxonomic scope" value="Bacteria"/>
</dbReference>
<proteinExistence type="predicted"/>
<sequence length="259" mass="29295">MSQKEYVLIGVEGSHDQAFVGKVLKLLGFQDFKKVHKGNIDKLDPFWRKLIPEYPNKKGDLYARLYMPSIFFTETISVAIFLGEGSNLISNLDDIISNNSSYQQNLTAFAIIVDSDKKDPQSIAQEFSTTFKEYYPNFSDKPGVISKTSPRTGIYILPDNQNQGVLETILLECGNQVYSEYLEQANHYINSLDNCSKKFHRWKAFDQEKAIIASVVSVLKPGKTNTVSIADNNWISQETQNVAILANFISFIKQLLGEE</sequence>
<dbReference type="Proteomes" id="UP000008204">
    <property type="component" value="Chromosome"/>
</dbReference>
<evidence type="ECO:0000313" key="1">
    <source>
        <dbReference type="EMBL" id="ACK64976.1"/>
    </source>
</evidence>
<dbReference type="OrthoDB" id="5517842at2"/>
<dbReference type="STRING" id="41431.PCC8801_0899"/>
<accession>B7JZN3</accession>
<protein>
    <recommendedName>
        <fullName evidence="3">DUF3226 domain-containing protein</fullName>
    </recommendedName>
</protein>
<organism evidence="1 2">
    <name type="scientific">Rippkaea orientalis (strain PCC 8801 / RF-1)</name>
    <name type="common">Cyanothece sp. (strain PCC 8801)</name>
    <dbReference type="NCBI Taxonomy" id="41431"/>
    <lineage>
        <taxon>Bacteria</taxon>
        <taxon>Bacillati</taxon>
        <taxon>Cyanobacteriota</taxon>
        <taxon>Cyanophyceae</taxon>
        <taxon>Oscillatoriophycideae</taxon>
        <taxon>Chroococcales</taxon>
        <taxon>Aphanothecaceae</taxon>
        <taxon>Rippkaea</taxon>
        <taxon>Rippkaea orientalis</taxon>
    </lineage>
</organism>